<gene>
    <name evidence="2" type="ORF">AAJ76_145000910</name>
</gene>
<proteinExistence type="predicted"/>
<keyword evidence="1" id="KW-1133">Transmembrane helix</keyword>
<feature type="transmembrane region" description="Helical" evidence="1">
    <location>
        <begin position="16"/>
        <end position="38"/>
    </location>
</feature>
<dbReference type="GeneID" id="36318968"/>
<dbReference type="VEuPathDB" id="MicrosporidiaDB:AAJ76_145000910"/>
<dbReference type="AlphaFoldDB" id="A0A0F9W8F4"/>
<organism evidence="2 3">
    <name type="scientific">Vairimorpha ceranae</name>
    <dbReference type="NCBI Taxonomy" id="40302"/>
    <lineage>
        <taxon>Eukaryota</taxon>
        <taxon>Fungi</taxon>
        <taxon>Fungi incertae sedis</taxon>
        <taxon>Microsporidia</taxon>
        <taxon>Nosematidae</taxon>
        <taxon>Vairimorpha</taxon>
    </lineage>
</organism>
<dbReference type="EMBL" id="JPQZ01000145">
    <property type="protein sequence ID" value="KKO74001.1"/>
    <property type="molecule type" value="Genomic_DNA"/>
</dbReference>
<evidence type="ECO:0000256" key="1">
    <source>
        <dbReference type="SAM" id="Phobius"/>
    </source>
</evidence>
<keyword evidence="1" id="KW-0472">Membrane</keyword>
<sequence>MSLLIKIFFYNKNFCFFLFLLLFSWNFLYYPGFFRLFLNPLKMLDQTSDSKIKTLEVNLKNNLGYKRTISNKLDSFLSDLEDLEKSTIKIPIFLDLSDKQLINRYNAYTNIGLLITFQNSLTSLITCLLKIASY</sequence>
<comment type="caution">
    <text evidence="2">The sequence shown here is derived from an EMBL/GenBank/DDBJ whole genome shotgun (WGS) entry which is preliminary data.</text>
</comment>
<dbReference type="Proteomes" id="UP000034350">
    <property type="component" value="Unassembled WGS sequence"/>
</dbReference>
<keyword evidence="3" id="KW-1185">Reference proteome</keyword>
<evidence type="ECO:0000313" key="2">
    <source>
        <dbReference type="EMBL" id="KKO74001.1"/>
    </source>
</evidence>
<reference evidence="2 3" key="1">
    <citation type="journal article" date="2015" name="Environ. Microbiol.">
        <title>Genome analyses suggest the presence of polyploidy and recent human-driven expansions in eight global populations of the honeybee pathogen Nosema ceranae.</title>
        <authorList>
            <person name="Pelin A."/>
            <person name="Selman M."/>
            <person name="Aris-Brosou S."/>
            <person name="Farinelli L."/>
            <person name="Corradi N."/>
        </authorList>
    </citation>
    <scope>NUCLEOTIDE SEQUENCE [LARGE SCALE GENOMIC DNA]</scope>
    <source>
        <strain evidence="2 3">PA08 1199</strain>
    </source>
</reference>
<keyword evidence="1" id="KW-0812">Transmembrane</keyword>
<evidence type="ECO:0000313" key="3">
    <source>
        <dbReference type="Proteomes" id="UP000034350"/>
    </source>
</evidence>
<protein>
    <submittedName>
        <fullName evidence="2">Uncharacterized protein</fullName>
    </submittedName>
</protein>
<accession>A0A0F9W8F4</accession>
<name>A0A0F9W8F4_9MICR</name>
<dbReference type="RefSeq" id="XP_024329743.1">
    <property type="nucleotide sequence ID" value="XM_024474063.1"/>
</dbReference>